<accession>A0A2P5A8D3</accession>
<proteinExistence type="predicted"/>
<name>A0A2P5A8D3_PARAD</name>
<dbReference type="EMBL" id="JXTB01000782">
    <property type="protein sequence ID" value="PON32784.1"/>
    <property type="molecule type" value="Genomic_DNA"/>
</dbReference>
<dbReference type="AlphaFoldDB" id="A0A2P5A8D3"/>
<comment type="caution">
    <text evidence="1">The sequence shown here is derived from an EMBL/GenBank/DDBJ whole genome shotgun (WGS) entry which is preliminary data.</text>
</comment>
<evidence type="ECO:0000313" key="2">
    <source>
        <dbReference type="Proteomes" id="UP000237105"/>
    </source>
</evidence>
<organism evidence="1 2">
    <name type="scientific">Parasponia andersonii</name>
    <name type="common">Sponia andersonii</name>
    <dbReference type="NCBI Taxonomy" id="3476"/>
    <lineage>
        <taxon>Eukaryota</taxon>
        <taxon>Viridiplantae</taxon>
        <taxon>Streptophyta</taxon>
        <taxon>Embryophyta</taxon>
        <taxon>Tracheophyta</taxon>
        <taxon>Spermatophyta</taxon>
        <taxon>Magnoliopsida</taxon>
        <taxon>eudicotyledons</taxon>
        <taxon>Gunneridae</taxon>
        <taxon>Pentapetalae</taxon>
        <taxon>rosids</taxon>
        <taxon>fabids</taxon>
        <taxon>Rosales</taxon>
        <taxon>Cannabaceae</taxon>
        <taxon>Parasponia</taxon>
    </lineage>
</organism>
<gene>
    <name evidence="1" type="ORF">PanWU01x14_358350</name>
</gene>
<protein>
    <submittedName>
        <fullName evidence="1">Uncharacterized protein</fullName>
    </submittedName>
</protein>
<sequence>MLEPSKLLLPILPTPLPSPDLSLGPPTDKEIASDNFVHISESILAKSKQSNVPLSPAKTMPCTAIIYLCPSSLLKSGQNMLGPSPLLEDLLATTSATLLELIRSFLVMASQSVVGPIVPKDPPESINVNI</sequence>
<evidence type="ECO:0000313" key="1">
    <source>
        <dbReference type="EMBL" id="PON32784.1"/>
    </source>
</evidence>
<reference evidence="2" key="1">
    <citation type="submission" date="2016-06" db="EMBL/GenBank/DDBJ databases">
        <title>Parallel loss of symbiosis genes in relatives of nitrogen-fixing non-legume Parasponia.</title>
        <authorList>
            <person name="Van Velzen R."/>
            <person name="Holmer R."/>
            <person name="Bu F."/>
            <person name="Rutten L."/>
            <person name="Van Zeijl A."/>
            <person name="Liu W."/>
            <person name="Santuari L."/>
            <person name="Cao Q."/>
            <person name="Sharma T."/>
            <person name="Shen D."/>
            <person name="Roswanjaya Y."/>
            <person name="Wardhani T."/>
            <person name="Kalhor M.S."/>
            <person name="Jansen J."/>
            <person name="Van den Hoogen J."/>
            <person name="Gungor B."/>
            <person name="Hartog M."/>
            <person name="Hontelez J."/>
            <person name="Verver J."/>
            <person name="Yang W.-C."/>
            <person name="Schijlen E."/>
            <person name="Repin R."/>
            <person name="Schilthuizen M."/>
            <person name="Schranz E."/>
            <person name="Heidstra R."/>
            <person name="Miyata K."/>
            <person name="Fedorova E."/>
            <person name="Kohlen W."/>
            <person name="Bisseling T."/>
            <person name="Smit S."/>
            <person name="Geurts R."/>
        </authorList>
    </citation>
    <scope>NUCLEOTIDE SEQUENCE [LARGE SCALE GENOMIC DNA]</scope>
    <source>
        <strain evidence="2">cv. WU1-14</strain>
    </source>
</reference>
<keyword evidence="2" id="KW-1185">Reference proteome</keyword>
<dbReference type="Proteomes" id="UP000237105">
    <property type="component" value="Unassembled WGS sequence"/>
</dbReference>